<dbReference type="EMBL" id="OBQI01000004">
    <property type="protein sequence ID" value="SOC50158.1"/>
    <property type="molecule type" value="Genomic_DNA"/>
</dbReference>
<evidence type="ECO:0000313" key="1">
    <source>
        <dbReference type="EMBL" id="SOC50158.1"/>
    </source>
</evidence>
<gene>
    <name evidence="1" type="ORF">SAMN05660748_2898</name>
</gene>
<name>A0A285V996_9ACTN</name>
<accession>A0A285V996</accession>
<sequence>MRSQRTGTPAGRRMVALGPWLGTVENMTPRSSAAAVTRSTRRLPRGGATDVLGSVASALEVGVDGDDWLVLEAWALAITAVTLAALQEVPDELHDLL</sequence>
<organism evidence="1 2">
    <name type="scientific">Blastococcus aggregatus</name>
    <dbReference type="NCBI Taxonomy" id="38502"/>
    <lineage>
        <taxon>Bacteria</taxon>
        <taxon>Bacillati</taxon>
        <taxon>Actinomycetota</taxon>
        <taxon>Actinomycetes</taxon>
        <taxon>Geodermatophilales</taxon>
        <taxon>Geodermatophilaceae</taxon>
        <taxon>Blastococcus</taxon>
    </lineage>
</organism>
<evidence type="ECO:0000313" key="2">
    <source>
        <dbReference type="Proteomes" id="UP000219435"/>
    </source>
</evidence>
<reference evidence="2" key="1">
    <citation type="submission" date="2017-08" db="EMBL/GenBank/DDBJ databases">
        <authorList>
            <person name="Varghese N."/>
            <person name="Submissions S."/>
        </authorList>
    </citation>
    <scope>NUCLEOTIDE SEQUENCE [LARGE SCALE GENOMIC DNA]</scope>
    <source>
        <strain evidence="2">DSM 4725</strain>
    </source>
</reference>
<dbReference type="AlphaFoldDB" id="A0A285V996"/>
<proteinExistence type="predicted"/>
<keyword evidence="2" id="KW-1185">Reference proteome</keyword>
<dbReference type="Proteomes" id="UP000219435">
    <property type="component" value="Unassembled WGS sequence"/>
</dbReference>
<protein>
    <submittedName>
        <fullName evidence="1">Uncharacterized protein</fullName>
    </submittedName>
</protein>